<dbReference type="Pfam" id="PF07963">
    <property type="entry name" value="N_methyl"/>
    <property type="match status" value="1"/>
</dbReference>
<dbReference type="Pfam" id="PF12019">
    <property type="entry name" value="GspH"/>
    <property type="match status" value="1"/>
</dbReference>
<gene>
    <name evidence="13" type="ORF">D0Y53_00580</name>
</gene>
<keyword evidence="4" id="KW-0488">Methylation</keyword>
<dbReference type="InterPro" id="IPR045584">
    <property type="entry name" value="Pilin-like"/>
</dbReference>
<dbReference type="GO" id="GO:0015627">
    <property type="term" value="C:type II protein secretion system complex"/>
    <property type="evidence" value="ECO:0007669"/>
    <property type="project" value="InterPro"/>
</dbReference>
<evidence type="ECO:0000256" key="4">
    <source>
        <dbReference type="ARBA" id="ARBA00022481"/>
    </source>
</evidence>
<dbReference type="Gene3D" id="3.55.40.10">
    <property type="entry name" value="minor pseudopilin epsh domain"/>
    <property type="match status" value="1"/>
</dbReference>
<evidence type="ECO:0000259" key="12">
    <source>
        <dbReference type="Pfam" id="PF12019"/>
    </source>
</evidence>
<keyword evidence="14" id="KW-1185">Reference proteome</keyword>
<evidence type="ECO:0000313" key="13">
    <source>
        <dbReference type="EMBL" id="RFP62355.1"/>
    </source>
</evidence>
<sequence>MGCASGISGVAIGRFPTRPAGIVRSRRHARPRILPRSPRQEPSMRGKPSGFTLIEAVIALAVASVLVGTAVPAWTGASEAARASSAQAALLASLLQSVNHAALTGSEVVLCPGDATGCRDTADWSGGWIAYADLDGDRVRSPNETLLHAEPALPGQVRLRSTAGRKRLVFQPNGGNAGSNVTFTLCDGRGAARATSLVLANDGRLRAGQPSDAAAQACVQG</sequence>
<protein>
    <recommendedName>
        <fullName evidence="2">Type II secretion system protein H</fullName>
    </recommendedName>
    <alternativeName>
        <fullName evidence="10">General secretion pathway protein H</fullName>
    </alternativeName>
</protein>
<comment type="similarity">
    <text evidence="9">Belongs to the GSP H family.</text>
</comment>
<comment type="caution">
    <text evidence="13">The sequence shown here is derived from an EMBL/GenBank/DDBJ whole genome shotgun (WGS) entry which is preliminary data.</text>
</comment>
<accession>A0A372DS24</accession>
<keyword evidence="7" id="KW-1133">Transmembrane helix</keyword>
<reference evidence="13 14" key="1">
    <citation type="submission" date="2018-08" db="EMBL/GenBank/DDBJ databases">
        <title>Lysobacter weifangensis sp. nov., a new member of the family 'Xanthomonadaceae', isolated from soil in a farmland.</title>
        <authorList>
            <person name="Zhao H."/>
        </authorList>
    </citation>
    <scope>NUCLEOTIDE SEQUENCE [LARGE SCALE GENOMIC DNA]</scope>
    <source>
        <strain evidence="13 14">WF-2</strain>
    </source>
</reference>
<evidence type="ECO:0000256" key="8">
    <source>
        <dbReference type="ARBA" id="ARBA00023136"/>
    </source>
</evidence>
<dbReference type="SUPFAM" id="SSF54523">
    <property type="entry name" value="Pili subunits"/>
    <property type="match status" value="1"/>
</dbReference>
<evidence type="ECO:0000256" key="3">
    <source>
        <dbReference type="ARBA" id="ARBA00022475"/>
    </source>
</evidence>
<keyword evidence="6" id="KW-0812">Transmembrane</keyword>
<dbReference type="InterPro" id="IPR012902">
    <property type="entry name" value="N_methyl_site"/>
</dbReference>
<keyword evidence="8" id="KW-0472">Membrane</keyword>
<feature type="region of interest" description="Disordered" evidence="11">
    <location>
        <begin position="28"/>
        <end position="47"/>
    </location>
</feature>
<dbReference type="EMBL" id="QVPD01000001">
    <property type="protein sequence ID" value="RFP62355.1"/>
    <property type="molecule type" value="Genomic_DNA"/>
</dbReference>
<evidence type="ECO:0000256" key="11">
    <source>
        <dbReference type="SAM" id="MobiDB-lite"/>
    </source>
</evidence>
<dbReference type="InterPro" id="IPR022346">
    <property type="entry name" value="T2SS_GspH"/>
</dbReference>
<name>A0A372DS24_9GAMM</name>
<organism evidence="13 14">
    <name type="scientific">Cognatiluteimonas weifangensis</name>
    <dbReference type="NCBI Taxonomy" id="2303539"/>
    <lineage>
        <taxon>Bacteria</taxon>
        <taxon>Pseudomonadati</taxon>
        <taxon>Pseudomonadota</taxon>
        <taxon>Gammaproteobacteria</taxon>
        <taxon>Lysobacterales</taxon>
        <taxon>Lysobacteraceae</taxon>
        <taxon>Cognatiluteimonas</taxon>
    </lineage>
</organism>
<dbReference type="NCBIfam" id="TIGR02532">
    <property type="entry name" value="IV_pilin_GFxxxE"/>
    <property type="match status" value="1"/>
</dbReference>
<proteinExistence type="inferred from homology"/>
<dbReference type="AlphaFoldDB" id="A0A372DS24"/>
<dbReference type="GO" id="GO:0015628">
    <property type="term" value="P:protein secretion by the type II secretion system"/>
    <property type="evidence" value="ECO:0007669"/>
    <property type="project" value="InterPro"/>
</dbReference>
<comment type="subcellular location">
    <subcellularLocation>
        <location evidence="1">Cell inner membrane</location>
        <topology evidence="1">Single-pass membrane protein</topology>
    </subcellularLocation>
</comment>
<keyword evidence="3" id="KW-1003">Cell membrane</keyword>
<keyword evidence="5" id="KW-0997">Cell inner membrane</keyword>
<evidence type="ECO:0000256" key="9">
    <source>
        <dbReference type="ARBA" id="ARBA00025772"/>
    </source>
</evidence>
<evidence type="ECO:0000256" key="10">
    <source>
        <dbReference type="ARBA" id="ARBA00030775"/>
    </source>
</evidence>
<dbReference type="Proteomes" id="UP000262917">
    <property type="component" value="Unassembled WGS sequence"/>
</dbReference>
<evidence type="ECO:0000256" key="1">
    <source>
        <dbReference type="ARBA" id="ARBA00004377"/>
    </source>
</evidence>
<evidence type="ECO:0000256" key="7">
    <source>
        <dbReference type="ARBA" id="ARBA00022989"/>
    </source>
</evidence>
<evidence type="ECO:0000313" key="14">
    <source>
        <dbReference type="Proteomes" id="UP000262917"/>
    </source>
</evidence>
<dbReference type="PROSITE" id="PS00409">
    <property type="entry name" value="PROKAR_NTER_METHYL"/>
    <property type="match status" value="1"/>
</dbReference>
<evidence type="ECO:0000256" key="5">
    <source>
        <dbReference type="ARBA" id="ARBA00022519"/>
    </source>
</evidence>
<evidence type="ECO:0000256" key="2">
    <source>
        <dbReference type="ARBA" id="ARBA00021549"/>
    </source>
</evidence>
<dbReference type="GO" id="GO:0005886">
    <property type="term" value="C:plasma membrane"/>
    <property type="evidence" value="ECO:0007669"/>
    <property type="project" value="UniProtKB-SubCell"/>
</dbReference>
<feature type="domain" description="General secretion pathway GspH" evidence="12">
    <location>
        <begin position="89"/>
        <end position="203"/>
    </location>
</feature>
<evidence type="ECO:0000256" key="6">
    <source>
        <dbReference type="ARBA" id="ARBA00022692"/>
    </source>
</evidence>